<dbReference type="EMBL" id="BAABRI010000016">
    <property type="protein sequence ID" value="GAA5483695.1"/>
    <property type="molecule type" value="Genomic_DNA"/>
</dbReference>
<evidence type="ECO:0000313" key="2">
    <source>
        <dbReference type="EMBL" id="GAA5483695.1"/>
    </source>
</evidence>
<name>A0ABP9UQ78_9BACT</name>
<proteinExistence type="predicted"/>
<sequence length="273" mass="28333">MAALTSASFAATVTFEPVLYPDANGADPSIVPPSSTVGVDGWTQSEPSLDTDPVLGPAPYFFTAENPLGGQGAFLGPYFGTPSFDPLTVSRSFSVVSTYTSSLGVGTYGGVYFGFEGTIVDSTLAFPDRNDFGVTLGTGGSTMFEMVLRPVTPDDATSDWQIFYTIAGGSEVDTGTTFSPGALVNFSVQFDMTGLTFSADGGGGGSITFSGTPTGYDSASTDDLDVAFYFTQGADTDFGDNGLFIDNVTVVPEPSMAVLGALGGLAFFRRRRK</sequence>
<dbReference type="InterPro" id="IPR013424">
    <property type="entry name" value="Ice-binding_C"/>
</dbReference>
<feature type="domain" description="Ice-binding protein C-terminal" evidence="1">
    <location>
        <begin position="251"/>
        <end position="272"/>
    </location>
</feature>
<gene>
    <name evidence="2" type="ORF">Hsar01_02929</name>
</gene>
<reference evidence="2 3" key="1">
    <citation type="submission" date="2024-02" db="EMBL/GenBank/DDBJ databases">
        <title>Haloferula sargassicola NBRC 104335.</title>
        <authorList>
            <person name="Ichikawa N."/>
            <person name="Katano-Makiyama Y."/>
            <person name="Hidaka K."/>
        </authorList>
    </citation>
    <scope>NUCLEOTIDE SEQUENCE [LARGE SCALE GENOMIC DNA]</scope>
    <source>
        <strain evidence="2 3">NBRC 104335</strain>
    </source>
</reference>
<protein>
    <recommendedName>
        <fullName evidence="1">Ice-binding protein C-terminal domain-containing protein</fullName>
    </recommendedName>
</protein>
<evidence type="ECO:0000313" key="3">
    <source>
        <dbReference type="Proteomes" id="UP001476282"/>
    </source>
</evidence>
<evidence type="ECO:0000259" key="1">
    <source>
        <dbReference type="Pfam" id="PF07589"/>
    </source>
</evidence>
<organism evidence="2 3">
    <name type="scientific">Haloferula sargassicola</name>
    <dbReference type="NCBI Taxonomy" id="490096"/>
    <lineage>
        <taxon>Bacteria</taxon>
        <taxon>Pseudomonadati</taxon>
        <taxon>Verrucomicrobiota</taxon>
        <taxon>Verrucomicrobiia</taxon>
        <taxon>Verrucomicrobiales</taxon>
        <taxon>Verrucomicrobiaceae</taxon>
        <taxon>Haloferula</taxon>
    </lineage>
</organism>
<keyword evidence="3" id="KW-1185">Reference proteome</keyword>
<accession>A0ABP9UQ78</accession>
<dbReference type="Pfam" id="PF07589">
    <property type="entry name" value="PEP-CTERM"/>
    <property type="match status" value="1"/>
</dbReference>
<comment type="caution">
    <text evidence="2">The sequence shown here is derived from an EMBL/GenBank/DDBJ whole genome shotgun (WGS) entry which is preliminary data.</text>
</comment>
<dbReference type="Proteomes" id="UP001476282">
    <property type="component" value="Unassembled WGS sequence"/>
</dbReference>